<keyword evidence="1" id="KW-1133">Transmembrane helix</keyword>
<evidence type="ECO:0000313" key="2">
    <source>
        <dbReference type="EMBL" id="VBB34668.1"/>
    </source>
</evidence>
<dbReference type="OrthoDB" id="5851221at2759"/>
<proteinExistence type="predicted"/>
<evidence type="ECO:0000256" key="1">
    <source>
        <dbReference type="SAM" id="Phobius"/>
    </source>
</evidence>
<dbReference type="AlphaFoldDB" id="A0A498SX61"/>
<feature type="transmembrane region" description="Helical" evidence="1">
    <location>
        <begin position="168"/>
        <end position="193"/>
    </location>
</feature>
<reference evidence="2 3" key="1">
    <citation type="submission" date="2018-08" db="EMBL/GenBank/DDBJ databases">
        <authorList>
            <person name="Laetsch R D."/>
            <person name="Stevens L."/>
            <person name="Kumar S."/>
            <person name="Blaxter L. M."/>
        </authorList>
    </citation>
    <scope>NUCLEOTIDE SEQUENCE [LARGE SCALE GENOMIC DNA]</scope>
</reference>
<keyword evidence="1" id="KW-0812">Transmembrane</keyword>
<gene>
    <name evidence="2" type="ORF">NAV_LOCUS9459</name>
</gene>
<organism evidence="2 3">
    <name type="scientific">Acanthocheilonema viteae</name>
    <name type="common">Filarial nematode worm</name>
    <name type="synonym">Dipetalonema viteae</name>
    <dbReference type="NCBI Taxonomy" id="6277"/>
    <lineage>
        <taxon>Eukaryota</taxon>
        <taxon>Metazoa</taxon>
        <taxon>Ecdysozoa</taxon>
        <taxon>Nematoda</taxon>
        <taxon>Chromadorea</taxon>
        <taxon>Rhabditida</taxon>
        <taxon>Spirurina</taxon>
        <taxon>Spiruromorpha</taxon>
        <taxon>Filarioidea</taxon>
        <taxon>Onchocercidae</taxon>
        <taxon>Acanthocheilonema</taxon>
    </lineage>
</organism>
<keyword evidence="1" id="KW-0472">Membrane</keyword>
<feature type="non-terminal residue" evidence="2">
    <location>
        <position position="201"/>
    </location>
</feature>
<sequence>MVAEQLASNNPFDSGNVFLQAMKALARRPYHFFTENPYNMKCRMFWVEEERTPTTGEKDVTKGISQQVVSGDNIESTAVHGRHRRRCFVVLQWLVPKWLQHFLYYCRHSVLSRNSPEDRSVMKRKTPMVANGNLISLQKKKNKVVPFDFKICDRHLELEPLCCLSSCLIRGGCTAVAIFEYAYVVFTLIAIIIRLHNSGLS</sequence>
<protein>
    <submittedName>
        <fullName evidence="2">Uncharacterized protein</fullName>
    </submittedName>
</protein>
<keyword evidence="3" id="KW-1185">Reference proteome</keyword>
<evidence type="ECO:0000313" key="3">
    <source>
        <dbReference type="Proteomes" id="UP000276991"/>
    </source>
</evidence>
<dbReference type="EMBL" id="UPTC01003879">
    <property type="protein sequence ID" value="VBB34668.1"/>
    <property type="molecule type" value="Genomic_DNA"/>
</dbReference>
<name>A0A498SX61_ACAVI</name>
<dbReference type="Proteomes" id="UP000276991">
    <property type="component" value="Unassembled WGS sequence"/>
</dbReference>
<accession>A0A498SX61</accession>